<gene>
    <name evidence="2" type="ORF">JXQ802_LOCUS34063</name>
    <name evidence="1" type="ORF">PYM288_LOCUS14216</name>
</gene>
<reference evidence="1" key="1">
    <citation type="submission" date="2021-02" db="EMBL/GenBank/DDBJ databases">
        <authorList>
            <person name="Nowell W R."/>
        </authorList>
    </citation>
    <scope>NUCLEOTIDE SEQUENCE</scope>
</reference>
<protein>
    <submittedName>
        <fullName evidence="1">Uncharacterized protein</fullName>
    </submittedName>
</protein>
<sequence>MMKKSKNLSCPIQSICYPMIIARFLMINVIDQLFEHESSRKNQRSITRTRNIGTNEQHLSINDLSNLQLLLDIINLVFSSLSNNANEMNDIQSTEKKISFFNQLNNFEKILNDFRQSLVHDETVYRLDIFSYLTSLNEYFKLLL</sequence>
<dbReference type="EMBL" id="CAJNOL010001597">
    <property type="protein sequence ID" value="CAF1388350.1"/>
    <property type="molecule type" value="Genomic_DNA"/>
</dbReference>
<name>A0A814G840_9BILA</name>
<dbReference type="AlphaFoldDB" id="A0A814G840"/>
<organism evidence="1 3">
    <name type="scientific">Rotaria sordida</name>
    <dbReference type="NCBI Taxonomy" id="392033"/>
    <lineage>
        <taxon>Eukaryota</taxon>
        <taxon>Metazoa</taxon>
        <taxon>Spiralia</taxon>
        <taxon>Gnathifera</taxon>
        <taxon>Rotifera</taxon>
        <taxon>Eurotatoria</taxon>
        <taxon>Bdelloidea</taxon>
        <taxon>Philodinida</taxon>
        <taxon>Philodinidae</taxon>
        <taxon>Rotaria</taxon>
    </lineage>
</organism>
<comment type="caution">
    <text evidence="1">The sequence shown here is derived from an EMBL/GenBank/DDBJ whole genome shotgun (WGS) entry which is preliminary data.</text>
</comment>
<proteinExistence type="predicted"/>
<accession>A0A814G840</accession>
<evidence type="ECO:0000313" key="1">
    <source>
        <dbReference type="EMBL" id="CAF0993014.1"/>
    </source>
</evidence>
<evidence type="ECO:0000313" key="2">
    <source>
        <dbReference type="EMBL" id="CAF1388350.1"/>
    </source>
</evidence>
<keyword evidence="4" id="KW-1185">Reference proteome</keyword>
<dbReference type="Proteomes" id="UP000663870">
    <property type="component" value="Unassembled WGS sequence"/>
</dbReference>
<dbReference type="Proteomes" id="UP000663854">
    <property type="component" value="Unassembled WGS sequence"/>
</dbReference>
<dbReference type="EMBL" id="CAJNOH010000306">
    <property type="protein sequence ID" value="CAF0993014.1"/>
    <property type="molecule type" value="Genomic_DNA"/>
</dbReference>
<evidence type="ECO:0000313" key="3">
    <source>
        <dbReference type="Proteomes" id="UP000663854"/>
    </source>
</evidence>
<evidence type="ECO:0000313" key="4">
    <source>
        <dbReference type="Proteomes" id="UP000663870"/>
    </source>
</evidence>